<dbReference type="EMBL" id="OU015568">
    <property type="protein sequence ID" value="CAG5081600.1"/>
    <property type="molecule type" value="Genomic_DNA"/>
</dbReference>
<reference evidence="2 3" key="1">
    <citation type="submission" date="2021-04" db="EMBL/GenBank/DDBJ databases">
        <authorList>
            <person name="Bliznina A."/>
        </authorList>
    </citation>
    <scope>NUCLEOTIDE SEQUENCE [LARGE SCALE GENOMIC DNA]</scope>
</reference>
<sequence>MADFPSSSLLSRESSPSDLQGHACLISTQTLYETGVYPVNQDSETTSRDDSLNLEGENDRQPVDKDGQERVPVRKNYENAAANYPFLTAEFYRKHCRRISGGNGCVSEGSMNRRLNEMSENRFSTEINKSLESFRRRFKRSLILGSSCSVSESLSRLSDFDDIPESM</sequence>
<feature type="region of interest" description="Disordered" evidence="1">
    <location>
        <begin position="38"/>
        <end position="72"/>
    </location>
</feature>
<protein>
    <submittedName>
        <fullName evidence="2">Oidioi.mRNA.OKI2018_I69.PAR.g9922.t1.cds</fullName>
    </submittedName>
</protein>
<evidence type="ECO:0000313" key="3">
    <source>
        <dbReference type="Proteomes" id="UP001158576"/>
    </source>
</evidence>
<accession>A0ABN7RMX8</accession>
<name>A0ABN7RMX8_OIKDI</name>
<keyword evidence="3" id="KW-1185">Reference proteome</keyword>
<proteinExistence type="predicted"/>
<gene>
    <name evidence="2" type="ORF">OKIOD_LOCUS1480</name>
</gene>
<evidence type="ECO:0000256" key="1">
    <source>
        <dbReference type="SAM" id="MobiDB-lite"/>
    </source>
</evidence>
<evidence type="ECO:0000313" key="2">
    <source>
        <dbReference type="EMBL" id="CAG5081600.1"/>
    </source>
</evidence>
<feature type="compositionally biased region" description="Basic and acidic residues" evidence="1">
    <location>
        <begin position="45"/>
        <end position="72"/>
    </location>
</feature>
<organism evidence="2 3">
    <name type="scientific">Oikopleura dioica</name>
    <name type="common">Tunicate</name>
    <dbReference type="NCBI Taxonomy" id="34765"/>
    <lineage>
        <taxon>Eukaryota</taxon>
        <taxon>Metazoa</taxon>
        <taxon>Chordata</taxon>
        <taxon>Tunicata</taxon>
        <taxon>Appendicularia</taxon>
        <taxon>Copelata</taxon>
        <taxon>Oikopleuridae</taxon>
        <taxon>Oikopleura</taxon>
    </lineage>
</organism>
<dbReference type="Proteomes" id="UP001158576">
    <property type="component" value="Chromosome PAR"/>
</dbReference>